<organism evidence="1">
    <name type="scientific">viral metagenome</name>
    <dbReference type="NCBI Taxonomy" id="1070528"/>
    <lineage>
        <taxon>unclassified sequences</taxon>
        <taxon>metagenomes</taxon>
        <taxon>organismal metagenomes</taxon>
    </lineage>
</organism>
<evidence type="ECO:0000313" key="1">
    <source>
        <dbReference type="EMBL" id="QJA59252.1"/>
    </source>
</evidence>
<dbReference type="EMBL" id="MT141362">
    <property type="protein sequence ID" value="QJA59252.1"/>
    <property type="molecule type" value="Genomic_DNA"/>
</dbReference>
<gene>
    <name evidence="1" type="ORF">MM415B01320_0003</name>
</gene>
<dbReference type="AlphaFoldDB" id="A0A6M3IS07"/>
<accession>A0A6M3IS07</accession>
<reference evidence="1" key="1">
    <citation type="submission" date="2020-03" db="EMBL/GenBank/DDBJ databases">
        <title>The deep terrestrial virosphere.</title>
        <authorList>
            <person name="Holmfeldt K."/>
            <person name="Nilsson E."/>
            <person name="Simone D."/>
            <person name="Lopez-Fernandez M."/>
            <person name="Wu X."/>
            <person name="de Brujin I."/>
            <person name="Lundin D."/>
            <person name="Andersson A."/>
            <person name="Bertilsson S."/>
            <person name="Dopson M."/>
        </authorList>
    </citation>
    <scope>NUCLEOTIDE SEQUENCE</scope>
    <source>
        <strain evidence="1">MM415B01320</strain>
    </source>
</reference>
<name>A0A6M3IS07_9ZZZZ</name>
<proteinExistence type="predicted"/>
<protein>
    <submittedName>
        <fullName evidence="1">Uncharacterized protein</fullName>
    </submittedName>
</protein>
<sequence length="277" mass="28623">MAHSAKNNLSAVYNKSGYVLEYPAVLNEADLMQGTPVDPFAESATQLFPLGTKAVQGDKVYRYCKNSSAALTVIGSALQAPAGIHADCLDDIVVAASSGETYAIGSNTITLTSTANIAAAPWSTKDGGKEGYVYVNGGTGVGMCRKIKSHAAAVSTNTFLVEVYDGWTVAPIAADTECGIIENPYSNVVVAAALTTMPIGVNPLAVTASYYFWAQTGGPAAVICHAAIAIGTMAIVGTTAGEVDPMSAFTTEVIIGYMLTPGIKDNDAAMIYLILDT</sequence>